<sequence>MHGEVPTIDLVMGYSKSNTSPLIKKFLLRADELASGRSRDEDTRRMSKGQKQNIGGPRAAQRSSR</sequence>
<dbReference type="KEGG" id="abas:ACPOL_5549"/>
<feature type="compositionally biased region" description="Basic and acidic residues" evidence="1">
    <location>
        <begin position="34"/>
        <end position="45"/>
    </location>
</feature>
<dbReference type="EMBL" id="CP030840">
    <property type="protein sequence ID" value="AXC14797.1"/>
    <property type="molecule type" value="Genomic_DNA"/>
</dbReference>
<evidence type="ECO:0000256" key="1">
    <source>
        <dbReference type="SAM" id="MobiDB-lite"/>
    </source>
</evidence>
<dbReference type="AlphaFoldDB" id="A0A2Z5G7L0"/>
<reference evidence="2 3" key="1">
    <citation type="journal article" date="2018" name="Front. Microbiol.">
        <title>Hydrolytic Capabilities as a Key to Environmental Success: Chitinolytic and Cellulolytic Acidobacteria From Acidic Sub-arctic Soils and Boreal Peatlands.</title>
        <authorList>
            <person name="Belova S.E."/>
            <person name="Ravin N.V."/>
            <person name="Pankratov T.A."/>
            <person name="Rakitin A.L."/>
            <person name="Ivanova A.A."/>
            <person name="Beletsky A.V."/>
            <person name="Mardanov A.V."/>
            <person name="Sinninghe Damste J.S."/>
            <person name="Dedysh S.N."/>
        </authorList>
    </citation>
    <scope>NUCLEOTIDE SEQUENCE [LARGE SCALE GENOMIC DNA]</scope>
    <source>
        <strain evidence="2 3">SBC82</strain>
    </source>
</reference>
<gene>
    <name evidence="2" type="ORF">ACPOL_5549</name>
</gene>
<evidence type="ECO:0000313" key="2">
    <source>
        <dbReference type="EMBL" id="AXC14797.1"/>
    </source>
</evidence>
<accession>A0A2Z5G7L0</accession>
<proteinExistence type="predicted"/>
<organism evidence="2 3">
    <name type="scientific">Acidisarcina polymorpha</name>
    <dbReference type="NCBI Taxonomy" id="2211140"/>
    <lineage>
        <taxon>Bacteria</taxon>
        <taxon>Pseudomonadati</taxon>
        <taxon>Acidobacteriota</taxon>
        <taxon>Terriglobia</taxon>
        <taxon>Terriglobales</taxon>
        <taxon>Acidobacteriaceae</taxon>
        <taxon>Acidisarcina</taxon>
    </lineage>
</organism>
<feature type="region of interest" description="Disordered" evidence="1">
    <location>
        <begin position="34"/>
        <end position="65"/>
    </location>
</feature>
<keyword evidence="3" id="KW-1185">Reference proteome</keyword>
<name>A0A2Z5G7L0_9BACT</name>
<dbReference type="Proteomes" id="UP000253606">
    <property type="component" value="Chromosome"/>
</dbReference>
<evidence type="ECO:0000313" key="3">
    <source>
        <dbReference type="Proteomes" id="UP000253606"/>
    </source>
</evidence>
<protein>
    <submittedName>
        <fullName evidence="2">Uncharacterized protein</fullName>
    </submittedName>
</protein>